<feature type="domain" description="VWFA" evidence="7">
    <location>
        <begin position="60"/>
        <end position="243"/>
    </location>
</feature>
<dbReference type="Gene3D" id="3.40.50.410">
    <property type="entry name" value="von Willebrand factor, type A domain"/>
    <property type="match status" value="1"/>
</dbReference>
<evidence type="ECO:0000256" key="2">
    <source>
        <dbReference type="ARBA" id="ARBA00022771"/>
    </source>
</evidence>
<dbReference type="InterPro" id="IPR036465">
    <property type="entry name" value="vWFA_dom_sf"/>
</dbReference>
<dbReference type="Pfam" id="PF00642">
    <property type="entry name" value="zf-CCCH"/>
    <property type="match status" value="1"/>
</dbReference>
<evidence type="ECO:0000256" key="4">
    <source>
        <dbReference type="PROSITE-ProRule" id="PRU00723"/>
    </source>
</evidence>
<evidence type="ECO:0000256" key="3">
    <source>
        <dbReference type="ARBA" id="ARBA00022833"/>
    </source>
</evidence>
<accession>A0A9W7LF65</accession>
<evidence type="ECO:0000313" key="9">
    <source>
        <dbReference type="Proteomes" id="UP001165065"/>
    </source>
</evidence>
<dbReference type="SUPFAM" id="SSF53300">
    <property type="entry name" value="vWA-like"/>
    <property type="match status" value="1"/>
</dbReference>
<dbReference type="OrthoDB" id="202212at2759"/>
<evidence type="ECO:0000256" key="1">
    <source>
        <dbReference type="ARBA" id="ARBA00022723"/>
    </source>
</evidence>
<feature type="zinc finger region" description="C3H1-type" evidence="4">
    <location>
        <begin position="318"/>
        <end position="343"/>
    </location>
</feature>
<proteinExistence type="predicted"/>
<feature type="region of interest" description="Disordered" evidence="5">
    <location>
        <begin position="1"/>
        <end position="32"/>
    </location>
</feature>
<dbReference type="CDD" id="cd00198">
    <property type="entry name" value="vWFA"/>
    <property type="match status" value="1"/>
</dbReference>
<dbReference type="InterPro" id="IPR036855">
    <property type="entry name" value="Znf_CCCH_sf"/>
</dbReference>
<keyword evidence="1 4" id="KW-0479">Metal-binding</keyword>
<sequence>MTKNKHTEKSSNARNNSIGVRSNNNKNNGASFDSFVQHTTTRIVSSRAGRGPHTKRLRLVSAWLQDVSGSMSGQPEREAIGGLRLLHDDVLEKEDCLAVITFGTSVNVLHEPMRVSKVDRVQDERNIRRSAGGMTAIYDALMTCILGLKEKLGNPKFHQVNKDALYQLILVTDGADNSSKAGLDEVAALVARPGIPNFHLVVVGIGMDRGTAATLRSRLCAPEHAQYMEAPDIGRLGSTLRRVVQDVKARLVVEVQTVRVVVNGGGCGGAGGDAMVMLTQNMGEMGLAAPAGSRRLPLKSLGNGGGGGWKKEGGGGRGRKTLTCTFWEKGKCTKGAACRFKHG</sequence>
<dbReference type="SUPFAM" id="SSF90229">
    <property type="entry name" value="CCCH zinc finger"/>
    <property type="match status" value="1"/>
</dbReference>
<evidence type="ECO:0000259" key="6">
    <source>
        <dbReference type="PROSITE" id="PS50103"/>
    </source>
</evidence>
<dbReference type="InterPro" id="IPR000571">
    <property type="entry name" value="Znf_CCCH"/>
</dbReference>
<feature type="compositionally biased region" description="Polar residues" evidence="5">
    <location>
        <begin position="12"/>
        <end position="32"/>
    </location>
</feature>
<organism evidence="8 9">
    <name type="scientific">Triparma columacea</name>
    <dbReference type="NCBI Taxonomy" id="722753"/>
    <lineage>
        <taxon>Eukaryota</taxon>
        <taxon>Sar</taxon>
        <taxon>Stramenopiles</taxon>
        <taxon>Ochrophyta</taxon>
        <taxon>Bolidophyceae</taxon>
        <taxon>Parmales</taxon>
        <taxon>Triparmaceae</taxon>
        <taxon>Triparma</taxon>
    </lineage>
</organism>
<keyword evidence="3 4" id="KW-0862">Zinc</keyword>
<dbReference type="AlphaFoldDB" id="A0A9W7LF65"/>
<reference evidence="9" key="1">
    <citation type="journal article" date="2023" name="Commun. Biol.">
        <title>Genome analysis of Parmales, the sister group of diatoms, reveals the evolutionary specialization of diatoms from phago-mixotrophs to photoautotrophs.</title>
        <authorList>
            <person name="Ban H."/>
            <person name="Sato S."/>
            <person name="Yoshikawa S."/>
            <person name="Yamada K."/>
            <person name="Nakamura Y."/>
            <person name="Ichinomiya M."/>
            <person name="Sato N."/>
            <person name="Blanc-Mathieu R."/>
            <person name="Endo H."/>
            <person name="Kuwata A."/>
            <person name="Ogata H."/>
        </authorList>
    </citation>
    <scope>NUCLEOTIDE SEQUENCE [LARGE SCALE GENOMIC DNA]</scope>
</reference>
<keyword evidence="9" id="KW-1185">Reference proteome</keyword>
<keyword evidence="2 4" id="KW-0863">Zinc-finger</keyword>
<evidence type="ECO:0000313" key="8">
    <source>
        <dbReference type="EMBL" id="GMI48775.1"/>
    </source>
</evidence>
<evidence type="ECO:0000259" key="7">
    <source>
        <dbReference type="PROSITE" id="PS50234"/>
    </source>
</evidence>
<dbReference type="GO" id="GO:0008270">
    <property type="term" value="F:zinc ion binding"/>
    <property type="evidence" value="ECO:0007669"/>
    <property type="project" value="UniProtKB-KW"/>
</dbReference>
<dbReference type="InterPro" id="IPR002035">
    <property type="entry name" value="VWF_A"/>
</dbReference>
<dbReference type="PROSITE" id="PS50234">
    <property type="entry name" value="VWFA"/>
    <property type="match status" value="1"/>
</dbReference>
<comment type="caution">
    <text evidence="8">The sequence shown here is derived from an EMBL/GenBank/DDBJ whole genome shotgun (WGS) entry which is preliminary data.</text>
</comment>
<feature type="domain" description="C3H1-type" evidence="6">
    <location>
        <begin position="318"/>
        <end position="343"/>
    </location>
</feature>
<evidence type="ECO:0008006" key="10">
    <source>
        <dbReference type="Google" id="ProtNLM"/>
    </source>
</evidence>
<name>A0A9W7LF65_9STRA</name>
<protein>
    <recommendedName>
        <fullName evidence="10">C3H1-type domain-containing protein</fullName>
    </recommendedName>
</protein>
<dbReference type="PROSITE" id="PS50103">
    <property type="entry name" value="ZF_C3H1"/>
    <property type="match status" value="1"/>
</dbReference>
<evidence type="ECO:0000256" key="5">
    <source>
        <dbReference type="SAM" id="MobiDB-lite"/>
    </source>
</evidence>
<feature type="compositionally biased region" description="Basic and acidic residues" evidence="5">
    <location>
        <begin position="1"/>
        <end position="11"/>
    </location>
</feature>
<gene>
    <name evidence="8" type="ORF">TrCOL_g3994</name>
</gene>
<dbReference type="EMBL" id="BRYA01000426">
    <property type="protein sequence ID" value="GMI48775.1"/>
    <property type="molecule type" value="Genomic_DNA"/>
</dbReference>
<dbReference type="Proteomes" id="UP001165065">
    <property type="component" value="Unassembled WGS sequence"/>
</dbReference>